<dbReference type="EMBL" id="JBHSKJ010000003">
    <property type="protein sequence ID" value="MFC5144241.1"/>
    <property type="molecule type" value="Genomic_DNA"/>
</dbReference>
<gene>
    <name evidence="1" type="ORF">ACFPP6_06015</name>
</gene>
<comment type="caution">
    <text evidence="1">The sequence shown here is derived from an EMBL/GenBank/DDBJ whole genome shotgun (WGS) entry which is preliminary data.</text>
</comment>
<organism evidence="1 2">
    <name type="scientific">Streptomyces aureoversilis</name>
    <dbReference type="NCBI Taxonomy" id="67277"/>
    <lineage>
        <taxon>Bacteria</taxon>
        <taxon>Bacillati</taxon>
        <taxon>Actinomycetota</taxon>
        <taxon>Actinomycetes</taxon>
        <taxon>Kitasatosporales</taxon>
        <taxon>Streptomycetaceae</taxon>
        <taxon>Streptomyces</taxon>
    </lineage>
</organism>
<proteinExistence type="predicted"/>
<reference evidence="2" key="1">
    <citation type="journal article" date="2019" name="Int. J. Syst. Evol. Microbiol.">
        <title>The Global Catalogue of Microorganisms (GCM) 10K type strain sequencing project: providing services to taxonomists for standard genome sequencing and annotation.</title>
        <authorList>
            <consortium name="The Broad Institute Genomics Platform"/>
            <consortium name="The Broad Institute Genome Sequencing Center for Infectious Disease"/>
            <person name="Wu L."/>
            <person name="Ma J."/>
        </authorList>
    </citation>
    <scope>NUCLEOTIDE SEQUENCE [LARGE SCALE GENOMIC DNA]</scope>
    <source>
        <strain evidence="2">CGMCC 4.1641</strain>
    </source>
</reference>
<evidence type="ECO:0000313" key="2">
    <source>
        <dbReference type="Proteomes" id="UP001596222"/>
    </source>
</evidence>
<dbReference type="InterPro" id="IPR036397">
    <property type="entry name" value="RNaseH_sf"/>
</dbReference>
<dbReference type="Proteomes" id="UP001596222">
    <property type="component" value="Unassembled WGS sequence"/>
</dbReference>
<sequence>MTTSETLVIPAPAPAGAGTRPLVIGLDIALGITGVAGTGWTDIIRTGDRRAEERLIYIVKTAASYYRHADYVVIEGPSYGSAKQTGHDEMSAARWMVRCDLHRRGIPCAVVPPDCRTIYATGKARWKHPESGRKLSSAEVKGMVRDAVYERYGMPCDGAGRYDQADAYVLLAMGLDRLGSRLADVPEDHYRALAGCQWPGLGTRAVS</sequence>
<dbReference type="Gene3D" id="3.30.420.10">
    <property type="entry name" value="Ribonuclease H-like superfamily/Ribonuclease H"/>
    <property type="match status" value="1"/>
</dbReference>
<evidence type="ECO:0000313" key="1">
    <source>
        <dbReference type="EMBL" id="MFC5144241.1"/>
    </source>
</evidence>
<accession>A0ABV9ZU78</accession>
<name>A0ABV9ZU78_9ACTN</name>
<dbReference type="RefSeq" id="WP_382037941.1">
    <property type="nucleotide sequence ID" value="NZ_JBHSKJ010000003.1"/>
</dbReference>
<keyword evidence="2" id="KW-1185">Reference proteome</keyword>
<protein>
    <submittedName>
        <fullName evidence="1">Uncharacterized protein</fullName>
    </submittedName>
</protein>